<dbReference type="SUPFAM" id="SSF101960">
    <property type="entry name" value="Stabilizer of iron transporter SufD"/>
    <property type="match status" value="1"/>
</dbReference>
<dbReference type="InterPro" id="IPR055346">
    <property type="entry name" value="Fe-S_cluster_assembly_SufBD"/>
</dbReference>
<dbReference type="GO" id="GO:0016226">
    <property type="term" value="P:iron-sulfur cluster assembly"/>
    <property type="evidence" value="ECO:0007669"/>
    <property type="project" value="InterPro"/>
</dbReference>
<dbReference type="STRING" id="374463.BCI_0463"/>
<dbReference type="KEGG" id="bci:BCI_0463"/>
<dbReference type="RefSeq" id="WP_011520634.1">
    <property type="nucleotide sequence ID" value="NC_007984.1"/>
</dbReference>
<dbReference type="InterPro" id="IPR037284">
    <property type="entry name" value="SUF_FeS_clus_asmbl_SufBD_sf"/>
</dbReference>
<evidence type="ECO:0000259" key="1">
    <source>
        <dbReference type="Pfam" id="PF01458"/>
    </source>
</evidence>
<dbReference type="Proteomes" id="UP000002427">
    <property type="component" value="Chromosome"/>
</dbReference>
<reference evidence="2 3" key="1">
    <citation type="journal article" date="2006" name="PLoS Biol.">
        <title>Metabolic complementarity and genomics of the dual bacterial symbiosis of sharpshooters.</title>
        <authorList>
            <person name="Wu D."/>
            <person name="Daugherty S.C."/>
            <person name="Van Aken S.E."/>
            <person name="Pai G.H."/>
            <person name="Watkins K.L."/>
            <person name="Khouri H."/>
            <person name="Tallon L.J."/>
            <person name="Zaborsky J.M."/>
            <person name="Dunbar H.E."/>
            <person name="Tran P.L."/>
            <person name="Moran N.A."/>
            <person name="Eisen J.A."/>
        </authorList>
    </citation>
    <scope>NUCLEOTIDE SEQUENCE [LARGE SCALE GENOMIC DNA]</scope>
    <source>
        <strain evidence="2">Hc</strain>
    </source>
</reference>
<proteinExistence type="predicted"/>
<accession>Q1LT13</accession>
<gene>
    <name evidence="2" type="primary">sufD</name>
    <name evidence="2" type="ordered locus">BCI_0463</name>
</gene>
<dbReference type="InterPro" id="IPR011542">
    <property type="entry name" value="SUF_FeS_clus_asmbl_SufD"/>
</dbReference>
<name>Q1LT13_BAUCH</name>
<evidence type="ECO:0000313" key="3">
    <source>
        <dbReference type="Proteomes" id="UP000002427"/>
    </source>
</evidence>
<organism evidence="2 3">
    <name type="scientific">Baumannia cicadellinicola subsp. Homalodisca coagulata</name>
    <dbReference type="NCBI Taxonomy" id="374463"/>
    <lineage>
        <taxon>Bacteria</taxon>
        <taxon>Pseudomonadati</taxon>
        <taxon>Pseudomonadota</taxon>
        <taxon>Gammaproteobacteria</taxon>
        <taxon>Candidatus Palibaumannia</taxon>
    </lineage>
</organism>
<dbReference type="InterPro" id="IPR000825">
    <property type="entry name" value="SUF_FeS_clus_asmbl_SufBD_core"/>
</dbReference>
<keyword evidence="3" id="KW-1185">Reference proteome</keyword>
<dbReference type="Pfam" id="PF01458">
    <property type="entry name" value="SUFBD_core"/>
    <property type="match status" value="1"/>
</dbReference>
<dbReference type="NCBIfam" id="TIGR01981">
    <property type="entry name" value="sufD"/>
    <property type="match status" value="1"/>
</dbReference>
<evidence type="ECO:0000313" key="2">
    <source>
        <dbReference type="EMBL" id="ABF14234.1"/>
    </source>
</evidence>
<dbReference type="PANTHER" id="PTHR43575">
    <property type="entry name" value="PROTEIN ABCI7, CHLOROPLASTIC"/>
    <property type="match status" value="1"/>
</dbReference>
<feature type="domain" description="SUF system FeS cluster assembly SufBD core" evidence="1">
    <location>
        <begin position="169"/>
        <end position="400"/>
    </location>
</feature>
<protein>
    <submittedName>
        <fullName evidence="2">FeS assembly protein SufD</fullName>
    </submittedName>
</protein>
<dbReference type="OrthoDB" id="9768262at2"/>
<dbReference type="HOGENOM" id="CLU_026231_5_0_6"/>
<dbReference type="AlphaFoldDB" id="Q1LT13"/>
<dbReference type="PANTHER" id="PTHR43575:SF1">
    <property type="entry name" value="PROTEIN ABCI7, CHLOROPLASTIC"/>
    <property type="match status" value="1"/>
</dbReference>
<dbReference type="NCBIfam" id="NF008194">
    <property type="entry name" value="PRK10948.1"/>
    <property type="match status" value="1"/>
</dbReference>
<dbReference type="EMBL" id="CP000238">
    <property type="protein sequence ID" value="ABF14234.1"/>
    <property type="molecule type" value="Genomic_DNA"/>
</dbReference>
<sequence>MTGSLNSKNNTNFLTQCYQLLENHIQHDIHASTHWQKVMQLGLSTSNNEHWKKKQRDILLSYDLIHLPISHVSYSEHDNVSFAIDACRLVFVNGYFAPNLSNSNIYPWQVQVEQGANRQRLPEPICSEVFLHLTECLSRETTRIRLPTGKIAPKPLYLLHISQASSDKNMLNMLHYRHHIEIEPHAMGQVIEHFVNLTTTDLAHFSGARITMDVRNNAHLSHIKLAGEKNNSYHFAHNDITIGLNAVVRDYSFIFSPGMTQHQTSMQLNGEGSDVLVKSLLLLTHQDISDICTYLEHNKGYCCSHQLHKLIALDQGQGMFNGLIKVNQEALKTNGKMINNNLLLGKLANIHSKPQLEIYTDDVKCSHGTTVSSFDHNQMFYLRSRGINKNDAQHTMISAFAADIIDTIGNEFLQKLIYTAIIDTLQQNIVAL</sequence>